<dbReference type="InterPro" id="IPR011032">
    <property type="entry name" value="GroES-like_sf"/>
</dbReference>
<evidence type="ECO:0000256" key="2">
    <source>
        <dbReference type="ARBA" id="ARBA00008072"/>
    </source>
</evidence>
<gene>
    <name evidence="9" type="ORF">BDY17DRAFT_35831</name>
</gene>
<dbReference type="SUPFAM" id="SSF50129">
    <property type="entry name" value="GroES-like"/>
    <property type="match status" value="1"/>
</dbReference>
<dbReference type="Pfam" id="PF00107">
    <property type="entry name" value="ADH_zinc_N"/>
    <property type="match status" value="1"/>
</dbReference>
<dbReference type="GeneID" id="54479297"/>
<evidence type="ECO:0000256" key="5">
    <source>
        <dbReference type="ARBA" id="ARBA00023002"/>
    </source>
</evidence>
<reference evidence="9" key="1">
    <citation type="journal article" date="2020" name="Stud. Mycol.">
        <title>101 Dothideomycetes genomes: a test case for predicting lifestyles and emergence of pathogens.</title>
        <authorList>
            <person name="Haridas S."/>
            <person name="Albert R."/>
            <person name="Binder M."/>
            <person name="Bloem J."/>
            <person name="Labutti K."/>
            <person name="Salamov A."/>
            <person name="Andreopoulos B."/>
            <person name="Baker S."/>
            <person name="Barry K."/>
            <person name="Bills G."/>
            <person name="Bluhm B."/>
            <person name="Cannon C."/>
            <person name="Castanera R."/>
            <person name="Culley D."/>
            <person name="Daum C."/>
            <person name="Ezra D."/>
            <person name="Gonzalez J."/>
            <person name="Henrissat B."/>
            <person name="Kuo A."/>
            <person name="Liang C."/>
            <person name="Lipzen A."/>
            <person name="Lutzoni F."/>
            <person name="Magnuson J."/>
            <person name="Mondo S."/>
            <person name="Nolan M."/>
            <person name="Ohm R."/>
            <person name="Pangilinan J."/>
            <person name="Park H.-J."/>
            <person name="Ramirez L."/>
            <person name="Alfaro M."/>
            <person name="Sun H."/>
            <person name="Tritt A."/>
            <person name="Yoshinaga Y."/>
            <person name="Zwiers L.-H."/>
            <person name="Turgeon B."/>
            <person name="Goodwin S."/>
            <person name="Spatafora J."/>
            <person name="Crous P."/>
            <person name="Grigoriev I."/>
        </authorList>
    </citation>
    <scope>NUCLEOTIDE SEQUENCE</scope>
    <source>
        <strain evidence="9">CBS 113389</strain>
    </source>
</reference>
<name>A0A6A6PJS1_9PEZI</name>
<dbReference type="PROSITE" id="PS00059">
    <property type="entry name" value="ADH_ZINC"/>
    <property type="match status" value="1"/>
</dbReference>
<comment type="similarity">
    <text evidence="2 6">Belongs to the zinc-containing alcohol dehydrogenase family.</text>
</comment>
<evidence type="ECO:0000256" key="6">
    <source>
        <dbReference type="RuleBase" id="RU361277"/>
    </source>
</evidence>
<organism evidence="9 10">
    <name type="scientific">Neohortaea acidophila</name>
    <dbReference type="NCBI Taxonomy" id="245834"/>
    <lineage>
        <taxon>Eukaryota</taxon>
        <taxon>Fungi</taxon>
        <taxon>Dikarya</taxon>
        <taxon>Ascomycota</taxon>
        <taxon>Pezizomycotina</taxon>
        <taxon>Dothideomycetes</taxon>
        <taxon>Dothideomycetidae</taxon>
        <taxon>Mycosphaerellales</taxon>
        <taxon>Teratosphaeriaceae</taxon>
        <taxon>Neohortaea</taxon>
    </lineage>
</organism>
<keyword evidence="10" id="KW-1185">Reference proteome</keyword>
<dbReference type="InterPro" id="IPR036291">
    <property type="entry name" value="NAD(P)-bd_dom_sf"/>
</dbReference>
<feature type="domain" description="Alcohol dehydrogenase-like C-terminal" evidence="7">
    <location>
        <begin position="177"/>
        <end position="304"/>
    </location>
</feature>
<dbReference type="EMBL" id="MU001640">
    <property type="protein sequence ID" value="KAF2480300.1"/>
    <property type="molecule type" value="Genomic_DNA"/>
</dbReference>
<dbReference type="GO" id="GO:0008270">
    <property type="term" value="F:zinc ion binding"/>
    <property type="evidence" value="ECO:0007669"/>
    <property type="project" value="InterPro"/>
</dbReference>
<feature type="domain" description="Alcohol dehydrogenase-like N-terminal" evidence="8">
    <location>
        <begin position="25"/>
        <end position="136"/>
    </location>
</feature>
<dbReference type="GO" id="GO:0016491">
    <property type="term" value="F:oxidoreductase activity"/>
    <property type="evidence" value="ECO:0007669"/>
    <property type="project" value="UniProtKB-KW"/>
</dbReference>
<evidence type="ECO:0000313" key="9">
    <source>
        <dbReference type="EMBL" id="KAF2480300.1"/>
    </source>
</evidence>
<comment type="cofactor">
    <cofactor evidence="1 6">
        <name>Zn(2+)</name>
        <dbReference type="ChEBI" id="CHEBI:29105"/>
    </cofactor>
</comment>
<evidence type="ECO:0000256" key="3">
    <source>
        <dbReference type="ARBA" id="ARBA00022723"/>
    </source>
</evidence>
<dbReference type="Gene3D" id="3.40.50.720">
    <property type="entry name" value="NAD(P)-binding Rossmann-like Domain"/>
    <property type="match status" value="1"/>
</dbReference>
<proteinExistence type="inferred from homology"/>
<keyword evidence="4 6" id="KW-0862">Zinc</keyword>
<dbReference type="Proteomes" id="UP000799767">
    <property type="component" value="Unassembled WGS sequence"/>
</dbReference>
<dbReference type="RefSeq" id="XP_033586870.1">
    <property type="nucleotide sequence ID" value="XM_033738295.1"/>
</dbReference>
<dbReference type="SUPFAM" id="SSF51735">
    <property type="entry name" value="NAD(P)-binding Rossmann-fold domains"/>
    <property type="match status" value="1"/>
</dbReference>
<accession>A0A6A6PJS1</accession>
<evidence type="ECO:0000313" key="10">
    <source>
        <dbReference type="Proteomes" id="UP000799767"/>
    </source>
</evidence>
<evidence type="ECO:0000259" key="7">
    <source>
        <dbReference type="Pfam" id="PF00107"/>
    </source>
</evidence>
<dbReference type="InterPro" id="IPR013154">
    <property type="entry name" value="ADH-like_N"/>
</dbReference>
<dbReference type="InterPro" id="IPR002328">
    <property type="entry name" value="ADH_Zn_CS"/>
</dbReference>
<dbReference type="InterPro" id="IPR013149">
    <property type="entry name" value="ADH-like_C"/>
</dbReference>
<keyword evidence="3 6" id="KW-0479">Metal-binding</keyword>
<dbReference type="AlphaFoldDB" id="A0A6A6PJS1"/>
<sequence length="348" mass="37742">MKALVYDGVGKIKVVDKDVPKIQEQTQALVKMVRTTICGTDLHIIKGDVPTVDRGRTLGHEGIGIIEEVGNEVKNFKKGDRVLIACITSCATCSFCKRSLYDACKKGGWRLGHLHDGTQAEYILMPFADSCLYPVPKGADERSLLVYSDILPTGLEVGVLRGHVKPGSTVAIVGAGPVGLAAGICAQFYAPKSLVFFDKDEYRLEVAKKIGATATYKISNAKEAREASKEHHGDIDGFDVVIEAVGVPQTWDMCQELVGIGSHIANVGVHGTGVNLAIDRLWPRSTSISMALVSSHTIPLLLELNKAGKINTNELITHDFKFSEIEKAYDTFGRAAETKALKMNIEFD</sequence>
<evidence type="ECO:0000256" key="4">
    <source>
        <dbReference type="ARBA" id="ARBA00022833"/>
    </source>
</evidence>
<dbReference type="PANTHER" id="PTHR42813:SF4">
    <property type="entry name" value="NADP-DEPENDENT ISOPROPANOL DEHYDROGENASE"/>
    <property type="match status" value="1"/>
</dbReference>
<protein>
    <submittedName>
        <fullName evidence="9">Chaperonin 10-like protein</fullName>
    </submittedName>
</protein>
<dbReference type="PANTHER" id="PTHR42813">
    <property type="entry name" value="ZINC-TYPE ALCOHOL DEHYDROGENASE-LIKE"/>
    <property type="match status" value="1"/>
</dbReference>
<keyword evidence="5" id="KW-0560">Oxidoreductase</keyword>
<dbReference type="Gene3D" id="3.90.180.10">
    <property type="entry name" value="Medium-chain alcohol dehydrogenases, catalytic domain"/>
    <property type="match status" value="1"/>
</dbReference>
<evidence type="ECO:0000259" key="8">
    <source>
        <dbReference type="Pfam" id="PF08240"/>
    </source>
</evidence>
<dbReference type="Pfam" id="PF08240">
    <property type="entry name" value="ADH_N"/>
    <property type="match status" value="1"/>
</dbReference>
<evidence type="ECO:0000256" key="1">
    <source>
        <dbReference type="ARBA" id="ARBA00001947"/>
    </source>
</evidence>
<dbReference type="OrthoDB" id="442947at2759"/>